<accession>A0ABX5FD89</accession>
<keyword evidence="2" id="KW-0548">Nucleotidyltransferase</keyword>
<comment type="caution">
    <text evidence="2">The sequence shown here is derived from an EMBL/GenBank/DDBJ whole genome shotgun (WGS) entry which is preliminary data.</text>
</comment>
<feature type="domain" description="THIF-type NAD/FAD binding fold" evidence="1">
    <location>
        <begin position="9"/>
        <end position="244"/>
    </location>
</feature>
<name>A0ABX5FD89_9BURK</name>
<dbReference type="EMBL" id="MUHY01000002">
    <property type="protein sequence ID" value="PSB91743.1"/>
    <property type="molecule type" value="Genomic_DNA"/>
</dbReference>
<evidence type="ECO:0000313" key="2">
    <source>
        <dbReference type="EMBL" id="PSB91743.1"/>
    </source>
</evidence>
<protein>
    <submittedName>
        <fullName evidence="2">Molybdopterin-synthase adenylyltransferase</fullName>
    </submittedName>
</protein>
<dbReference type="InterPro" id="IPR045886">
    <property type="entry name" value="ThiF/MoeB/HesA"/>
</dbReference>
<sequence>MNDDELLRYSRHILLDEIGIKGQEKLLAAHAIIIGAGGLGSPASLYLAAAGVGHITLIDDDIVDLTNLQRQILHDTKSVGQAKVISGHTRLAQLNPDVQVTAIHTRIDESSLTPLITHATVVIDSSDNFITRHSVNRACVAVKVPLVAGAASRFDGQISVFDMRNPASPCYECLFPAKEPPPTQTCASMGVFAPLVGIIGSMQAAETIKLIVGISQSLAGRLLILDSLRMSWHTMRCAPNPDCLICSK</sequence>
<dbReference type="RefSeq" id="WP_106182926.1">
    <property type="nucleotide sequence ID" value="NZ_MUHY01000002.1"/>
</dbReference>
<proteinExistence type="predicted"/>
<organism evidence="2 3">
    <name type="scientific">Candidatus Pandoraea novymonadis</name>
    <dbReference type="NCBI Taxonomy" id="1808959"/>
    <lineage>
        <taxon>Bacteria</taxon>
        <taxon>Pseudomonadati</taxon>
        <taxon>Pseudomonadota</taxon>
        <taxon>Betaproteobacteria</taxon>
        <taxon>Burkholderiales</taxon>
        <taxon>Burkholderiaceae</taxon>
        <taxon>Pandoraea</taxon>
    </lineage>
</organism>
<evidence type="ECO:0000313" key="3">
    <source>
        <dbReference type="Proteomes" id="UP000242660"/>
    </source>
</evidence>
<dbReference type="NCBIfam" id="NF004281">
    <property type="entry name" value="PRK05690.1"/>
    <property type="match status" value="1"/>
</dbReference>
<dbReference type="PANTHER" id="PTHR10953:SF240">
    <property type="entry name" value="SULFUR CARRIER PROTEIN THIS ADENYLYLTRANSFERASE"/>
    <property type="match status" value="1"/>
</dbReference>
<dbReference type="Gene3D" id="3.40.50.720">
    <property type="entry name" value="NAD(P)-binding Rossmann-like Domain"/>
    <property type="match status" value="1"/>
</dbReference>
<dbReference type="SUPFAM" id="SSF69572">
    <property type="entry name" value="Activating enzymes of the ubiquitin-like proteins"/>
    <property type="match status" value="1"/>
</dbReference>
<gene>
    <name evidence="2" type="primary">moeB</name>
    <name evidence="2" type="ORF">BZL35_00785</name>
</gene>
<dbReference type="GO" id="GO:0016779">
    <property type="term" value="F:nucleotidyltransferase activity"/>
    <property type="evidence" value="ECO:0007669"/>
    <property type="project" value="UniProtKB-KW"/>
</dbReference>
<keyword evidence="3" id="KW-1185">Reference proteome</keyword>
<dbReference type="PANTHER" id="PTHR10953">
    <property type="entry name" value="UBIQUITIN-ACTIVATING ENZYME E1"/>
    <property type="match status" value="1"/>
</dbReference>
<keyword evidence="2" id="KW-0808">Transferase</keyword>
<dbReference type="InterPro" id="IPR035985">
    <property type="entry name" value="Ubiquitin-activating_enz"/>
</dbReference>
<dbReference type="Pfam" id="PF00899">
    <property type="entry name" value="ThiF"/>
    <property type="match status" value="1"/>
</dbReference>
<evidence type="ECO:0000259" key="1">
    <source>
        <dbReference type="Pfam" id="PF00899"/>
    </source>
</evidence>
<dbReference type="CDD" id="cd00757">
    <property type="entry name" value="ThiF_MoeB_HesA_family"/>
    <property type="match status" value="1"/>
</dbReference>
<reference evidence="2 3" key="1">
    <citation type="journal article" date="2017" name="Front. Microbiol.">
        <title>Genome of Ca. Pandoraea novymonadis, an Endosymbiotic Bacterium of the Trypanosomatid Novymonas esmeraldas.</title>
        <authorList>
            <person name="Kostygov A.Y."/>
            <person name="Butenko A."/>
            <person name="Nenarokova A."/>
            <person name="Tashyreva D."/>
            <person name="Flegontov P."/>
            <person name="Lukes J."/>
            <person name="Yurchenko V."/>
        </authorList>
    </citation>
    <scope>NUCLEOTIDE SEQUENCE [LARGE SCALE GENOMIC DNA]</scope>
    <source>
        <strain evidence="2 3">E262</strain>
    </source>
</reference>
<dbReference type="InterPro" id="IPR000594">
    <property type="entry name" value="ThiF_NAD_FAD-bd"/>
</dbReference>
<dbReference type="Proteomes" id="UP000242660">
    <property type="component" value="Unassembled WGS sequence"/>
</dbReference>